<dbReference type="AlphaFoldDB" id="A0A2S0VW31"/>
<dbReference type="Proteomes" id="UP000244441">
    <property type="component" value="Chromosome"/>
</dbReference>
<dbReference type="InterPro" id="IPR021494">
    <property type="entry name" value="DUF3149"/>
</dbReference>
<keyword evidence="1" id="KW-0472">Membrane</keyword>
<protein>
    <recommendedName>
        <fullName evidence="4">DUF3149 domain-containing protein</fullName>
    </recommendedName>
</protein>
<evidence type="ECO:0008006" key="4">
    <source>
        <dbReference type="Google" id="ProtNLM"/>
    </source>
</evidence>
<dbReference type="KEGG" id="cate:C2869_19335"/>
<evidence type="ECO:0000313" key="3">
    <source>
        <dbReference type="Proteomes" id="UP000244441"/>
    </source>
</evidence>
<evidence type="ECO:0000256" key="1">
    <source>
        <dbReference type="SAM" id="Phobius"/>
    </source>
</evidence>
<organism evidence="2 3">
    <name type="scientific">Saccharobesus litoralis</name>
    <dbReference type="NCBI Taxonomy" id="2172099"/>
    <lineage>
        <taxon>Bacteria</taxon>
        <taxon>Pseudomonadati</taxon>
        <taxon>Pseudomonadota</taxon>
        <taxon>Gammaproteobacteria</taxon>
        <taxon>Alteromonadales</taxon>
        <taxon>Alteromonadaceae</taxon>
        <taxon>Saccharobesus</taxon>
    </lineage>
</organism>
<feature type="transmembrane region" description="Helical" evidence="1">
    <location>
        <begin position="12"/>
        <end position="33"/>
    </location>
</feature>
<sequence length="48" mass="5584">MNVWAEILKDPVVWGSILGIAIVIGLCSYYVWYFMSHLHDAERELESK</sequence>
<keyword evidence="3" id="KW-1185">Reference proteome</keyword>
<dbReference type="EMBL" id="CP026604">
    <property type="protein sequence ID" value="AWB68427.1"/>
    <property type="molecule type" value="Genomic_DNA"/>
</dbReference>
<proteinExistence type="predicted"/>
<reference evidence="2 3" key="1">
    <citation type="submission" date="2018-01" db="EMBL/GenBank/DDBJ databases">
        <title>Genome sequence of a Cantenovulum-like bacteria.</title>
        <authorList>
            <person name="Tan W.R."/>
            <person name="Lau N.-S."/>
            <person name="Go F."/>
            <person name="Amirul A.-A.A."/>
        </authorList>
    </citation>
    <scope>NUCLEOTIDE SEQUENCE [LARGE SCALE GENOMIC DNA]</scope>
    <source>
        <strain evidence="2 3">CCB-QB4</strain>
    </source>
</reference>
<dbReference type="Pfam" id="PF11346">
    <property type="entry name" value="DUF3149"/>
    <property type="match status" value="1"/>
</dbReference>
<gene>
    <name evidence="2" type="ORF">C2869_19335</name>
</gene>
<keyword evidence="1" id="KW-0812">Transmembrane</keyword>
<name>A0A2S0VW31_9ALTE</name>
<dbReference type="OrthoDB" id="6336150at2"/>
<keyword evidence="1" id="KW-1133">Transmembrane helix</keyword>
<accession>A0A2S0VW31</accession>
<evidence type="ECO:0000313" key="2">
    <source>
        <dbReference type="EMBL" id="AWB68427.1"/>
    </source>
</evidence>
<dbReference type="RefSeq" id="WP_108604486.1">
    <property type="nucleotide sequence ID" value="NZ_CP026604.1"/>
</dbReference>